<protein>
    <recommendedName>
        <fullName evidence="3">Alcohol dehydrogenase-like C-terminal domain-containing protein</fullName>
    </recommendedName>
</protein>
<evidence type="ECO:0000313" key="1">
    <source>
        <dbReference type="EMBL" id="RUS35101.1"/>
    </source>
</evidence>
<organism evidence="1 2">
    <name type="scientific">Jimgerdemannia flammicorona</name>
    <dbReference type="NCBI Taxonomy" id="994334"/>
    <lineage>
        <taxon>Eukaryota</taxon>
        <taxon>Fungi</taxon>
        <taxon>Fungi incertae sedis</taxon>
        <taxon>Mucoromycota</taxon>
        <taxon>Mucoromycotina</taxon>
        <taxon>Endogonomycetes</taxon>
        <taxon>Endogonales</taxon>
        <taxon>Endogonaceae</taxon>
        <taxon>Jimgerdemannia</taxon>
    </lineage>
</organism>
<accession>A0A433QZD2</accession>
<proteinExistence type="predicted"/>
<sequence>MPISLFDDGLLSVGQLLIQPAKLKGARVLGLTSSADKAHVASSVGADAVALYSDDWVGARVFAGREGVRFCWEHIDGGTVVFYGTWWCDPALVDPRMLTDTSKTLTGGDLWNMTTTRDIRGRRAGELFGWIAEGYGHNDVHVGKRS</sequence>
<gene>
    <name evidence="1" type="ORF">BC938DRAFT_475836</name>
</gene>
<dbReference type="AlphaFoldDB" id="A0A433QZD2"/>
<dbReference type="Gene3D" id="3.40.50.720">
    <property type="entry name" value="NAD(P)-binding Rossmann-like Domain"/>
    <property type="match status" value="1"/>
</dbReference>
<reference evidence="1 2" key="1">
    <citation type="journal article" date="2018" name="New Phytol.">
        <title>Phylogenomics of Endogonaceae and evolution of mycorrhizas within Mucoromycota.</title>
        <authorList>
            <person name="Chang Y."/>
            <person name="Desiro A."/>
            <person name="Na H."/>
            <person name="Sandor L."/>
            <person name="Lipzen A."/>
            <person name="Clum A."/>
            <person name="Barry K."/>
            <person name="Grigoriev I.V."/>
            <person name="Martin F.M."/>
            <person name="Stajich J.E."/>
            <person name="Smith M.E."/>
            <person name="Bonito G."/>
            <person name="Spatafora J.W."/>
        </authorList>
    </citation>
    <scope>NUCLEOTIDE SEQUENCE [LARGE SCALE GENOMIC DNA]</scope>
    <source>
        <strain evidence="1 2">AD002</strain>
    </source>
</reference>
<name>A0A433QZD2_9FUNG</name>
<evidence type="ECO:0000313" key="2">
    <source>
        <dbReference type="Proteomes" id="UP000274822"/>
    </source>
</evidence>
<evidence type="ECO:0008006" key="3">
    <source>
        <dbReference type="Google" id="ProtNLM"/>
    </source>
</evidence>
<dbReference type="InterPro" id="IPR036291">
    <property type="entry name" value="NAD(P)-bd_dom_sf"/>
</dbReference>
<dbReference type="Gene3D" id="3.90.180.10">
    <property type="entry name" value="Medium-chain alcohol dehydrogenases, catalytic domain"/>
    <property type="match status" value="1"/>
</dbReference>
<dbReference type="SUPFAM" id="SSF51735">
    <property type="entry name" value="NAD(P)-binding Rossmann-fold domains"/>
    <property type="match status" value="1"/>
</dbReference>
<comment type="caution">
    <text evidence="1">The sequence shown here is derived from an EMBL/GenBank/DDBJ whole genome shotgun (WGS) entry which is preliminary data.</text>
</comment>
<keyword evidence="2" id="KW-1185">Reference proteome</keyword>
<dbReference type="EMBL" id="RBNJ01000219">
    <property type="protein sequence ID" value="RUS35101.1"/>
    <property type="molecule type" value="Genomic_DNA"/>
</dbReference>
<dbReference type="Proteomes" id="UP000274822">
    <property type="component" value="Unassembled WGS sequence"/>
</dbReference>